<evidence type="ECO:0000313" key="8">
    <source>
        <dbReference type="EMBL" id="WRP18121.1"/>
    </source>
</evidence>
<proteinExistence type="inferred from homology"/>
<feature type="transmembrane region" description="Helical" evidence="7">
    <location>
        <begin position="84"/>
        <end position="107"/>
    </location>
</feature>
<dbReference type="PANTHER" id="PTHR43299:SF1">
    <property type="entry name" value="UPF0718 PROTEIN YRAQ"/>
    <property type="match status" value="1"/>
</dbReference>
<evidence type="ECO:0000256" key="7">
    <source>
        <dbReference type="SAM" id="Phobius"/>
    </source>
</evidence>
<organism evidence="8 9">
    <name type="scientific">Carboxydichorda subterranea</name>
    <dbReference type="NCBI Taxonomy" id="3109565"/>
    <lineage>
        <taxon>Bacteria</taxon>
        <taxon>Bacillati</taxon>
        <taxon>Bacillota</taxon>
        <taxon>Limnochordia</taxon>
        <taxon>Limnochordales</taxon>
        <taxon>Geochordaceae</taxon>
        <taxon>Carboxydichorda</taxon>
    </lineage>
</organism>
<dbReference type="RefSeq" id="WP_324717392.1">
    <property type="nucleotide sequence ID" value="NZ_CP141615.1"/>
</dbReference>
<feature type="transmembrane region" description="Helical" evidence="7">
    <location>
        <begin position="58"/>
        <end position="78"/>
    </location>
</feature>
<feature type="transmembrane region" description="Helical" evidence="7">
    <location>
        <begin position="177"/>
        <end position="196"/>
    </location>
</feature>
<name>A0ABZ1C016_9FIRM</name>
<feature type="transmembrane region" description="Helical" evidence="7">
    <location>
        <begin position="340"/>
        <end position="360"/>
    </location>
</feature>
<dbReference type="Proteomes" id="UP001332192">
    <property type="component" value="Chromosome"/>
</dbReference>
<feature type="transmembrane region" description="Helical" evidence="7">
    <location>
        <begin position="16"/>
        <end position="38"/>
    </location>
</feature>
<evidence type="ECO:0000256" key="6">
    <source>
        <dbReference type="ARBA" id="ARBA00023136"/>
    </source>
</evidence>
<evidence type="ECO:0000256" key="3">
    <source>
        <dbReference type="ARBA" id="ARBA00022475"/>
    </source>
</evidence>
<gene>
    <name evidence="8" type="ORF">U7230_03705</name>
</gene>
<feature type="transmembrane region" description="Helical" evidence="7">
    <location>
        <begin position="311"/>
        <end position="333"/>
    </location>
</feature>
<comment type="similarity">
    <text evidence="2">Belongs to the UPF0718 family.</text>
</comment>
<accession>A0ABZ1C016</accession>
<keyword evidence="4 7" id="KW-0812">Transmembrane</keyword>
<dbReference type="EMBL" id="CP141615">
    <property type="protein sequence ID" value="WRP18121.1"/>
    <property type="molecule type" value="Genomic_DNA"/>
</dbReference>
<evidence type="ECO:0000256" key="1">
    <source>
        <dbReference type="ARBA" id="ARBA00004651"/>
    </source>
</evidence>
<dbReference type="PANTHER" id="PTHR43299">
    <property type="entry name" value="UPF0718 PROTEIN YRAQ"/>
    <property type="match status" value="1"/>
</dbReference>
<keyword evidence="6 7" id="KW-0472">Membrane</keyword>
<evidence type="ECO:0000256" key="2">
    <source>
        <dbReference type="ARBA" id="ARBA00006386"/>
    </source>
</evidence>
<evidence type="ECO:0000313" key="9">
    <source>
        <dbReference type="Proteomes" id="UP001332192"/>
    </source>
</evidence>
<evidence type="ECO:0000256" key="5">
    <source>
        <dbReference type="ARBA" id="ARBA00022989"/>
    </source>
</evidence>
<keyword evidence="3" id="KW-1003">Cell membrane</keyword>
<protein>
    <submittedName>
        <fullName evidence="8">Permease</fullName>
    </submittedName>
</protein>
<dbReference type="InterPro" id="IPR005524">
    <property type="entry name" value="DUF318"/>
</dbReference>
<keyword evidence="9" id="KW-1185">Reference proteome</keyword>
<feature type="transmembrane region" description="Helical" evidence="7">
    <location>
        <begin position="119"/>
        <end position="142"/>
    </location>
</feature>
<feature type="transmembrane region" description="Helical" evidence="7">
    <location>
        <begin position="272"/>
        <end position="291"/>
    </location>
</feature>
<feature type="transmembrane region" description="Helical" evidence="7">
    <location>
        <begin position="241"/>
        <end position="260"/>
    </location>
</feature>
<keyword evidence="5 7" id="KW-1133">Transmembrane helix</keyword>
<evidence type="ECO:0000256" key="4">
    <source>
        <dbReference type="ARBA" id="ARBA00022692"/>
    </source>
</evidence>
<dbReference type="Pfam" id="PF03773">
    <property type="entry name" value="ArsP_1"/>
    <property type="match status" value="1"/>
</dbReference>
<reference evidence="8 9" key="1">
    <citation type="journal article" date="2024" name="Front. Microbiol.">
        <title>Novel thermophilic genera Geochorda gen. nov. and Carboxydochorda gen. nov. from the deep terrestrial subsurface reveal the ecophysiological diversity in the class Limnochordia.</title>
        <authorList>
            <person name="Karnachuk O.V."/>
            <person name="Lukina A.P."/>
            <person name="Avakyan M.R."/>
            <person name="Kadnikov V.V."/>
            <person name="Begmatov S."/>
            <person name="Beletsky A.V."/>
            <person name="Vlasova K.G."/>
            <person name="Novikov A.A."/>
            <person name="Shcherbakova V.A."/>
            <person name="Mardanov A.V."/>
            <person name="Ravin N.V."/>
        </authorList>
    </citation>
    <scope>NUCLEOTIDE SEQUENCE [LARGE SCALE GENOMIC DNA]</scope>
    <source>
        <strain evidence="8 9">L945</strain>
    </source>
</reference>
<comment type="subcellular location">
    <subcellularLocation>
        <location evidence="1">Cell membrane</location>
        <topology evidence="1">Multi-pass membrane protein</topology>
    </subcellularLocation>
</comment>
<sequence length="361" mass="37696">MIGQLLLAGLRALEEYVALHVLTCLVPAFLLAGAMVSLVSKEAIAAYLGSATHRLRSFVASAIGSVFVAACSCTVIPVASGLYYGGAGIGAAFIVLWVAPAANVLALSYTASVLGGSMAVVRLVAAMSTALVVGFVMTWAFWRSEAARAAGTEPAATLDPPGESAPAPGLGAFADRAGIVLMALLAISLLAPNYLVRTGPYWVKVSVWAVPMSAAFAWARWRLERERWSAWLHETWWFVRLIVPTLLAGVFAVGVIAALLPPEWVQRWLGGSGLGASFAATLIGAVSYFATMTEAPFVARLMELGMGKGPALGLLLAGPGLSLPSMLTIGRVFGARKATVYVAVTVALATAWAWAAGNWLF</sequence>